<evidence type="ECO:0000313" key="1">
    <source>
        <dbReference type="EMBL" id="MPM63329.1"/>
    </source>
</evidence>
<proteinExistence type="predicted"/>
<comment type="caution">
    <text evidence="1">The sequence shown here is derived from an EMBL/GenBank/DDBJ whole genome shotgun (WGS) entry which is preliminary data.</text>
</comment>
<accession>A0A645BCX1</accession>
<dbReference type="EMBL" id="VSSQ01019347">
    <property type="protein sequence ID" value="MPM63329.1"/>
    <property type="molecule type" value="Genomic_DNA"/>
</dbReference>
<gene>
    <name evidence="1" type="ORF">SDC9_110209</name>
</gene>
<dbReference type="AlphaFoldDB" id="A0A645BCX1"/>
<reference evidence="1" key="1">
    <citation type="submission" date="2019-08" db="EMBL/GenBank/DDBJ databases">
        <authorList>
            <person name="Kucharzyk K."/>
            <person name="Murdoch R.W."/>
            <person name="Higgins S."/>
            <person name="Loffler F."/>
        </authorList>
    </citation>
    <scope>NUCLEOTIDE SEQUENCE</scope>
</reference>
<organism evidence="1">
    <name type="scientific">bioreactor metagenome</name>
    <dbReference type="NCBI Taxonomy" id="1076179"/>
    <lineage>
        <taxon>unclassified sequences</taxon>
        <taxon>metagenomes</taxon>
        <taxon>ecological metagenomes</taxon>
    </lineage>
</organism>
<name>A0A645BCX1_9ZZZZ</name>
<protein>
    <submittedName>
        <fullName evidence="1">Uncharacterized protein</fullName>
    </submittedName>
</protein>
<sequence length="182" mass="21486">MNFKEMVKELVKLHILCTRWVERNTNFRCFTFRGMDSILKGDKFTVTYREAVENLKINIEKYCKSDYLLTSVLQLEQSILKSEIAGLRFGTEPYQKFTELEKELNTEVLKRTLYMTYGMVSIKRVGEILGLTEGAVKQACQQERLLNTQKVGKTWLVHIEECRAYWNIPDTDEGQLYNDWIY</sequence>